<evidence type="ECO:0000313" key="3">
    <source>
        <dbReference type="Proteomes" id="UP000287447"/>
    </source>
</evidence>
<keyword evidence="3" id="KW-1185">Reference proteome</keyword>
<evidence type="ECO:0000256" key="1">
    <source>
        <dbReference type="SAM" id="Phobius"/>
    </source>
</evidence>
<dbReference type="AlphaFoldDB" id="A0A3S2VMS8"/>
<keyword evidence="1" id="KW-0812">Transmembrane</keyword>
<keyword evidence="1" id="KW-0472">Membrane</keyword>
<evidence type="ECO:0000313" key="2">
    <source>
        <dbReference type="EMBL" id="RVU34057.1"/>
    </source>
</evidence>
<organism evidence="2 3">
    <name type="scientific">Hwanghaeella grinnelliae</name>
    <dbReference type="NCBI Taxonomy" id="2500179"/>
    <lineage>
        <taxon>Bacteria</taxon>
        <taxon>Pseudomonadati</taxon>
        <taxon>Pseudomonadota</taxon>
        <taxon>Alphaproteobacteria</taxon>
        <taxon>Rhodospirillales</taxon>
        <taxon>Rhodospirillaceae</taxon>
        <taxon>Hwanghaeella</taxon>
    </lineage>
</organism>
<dbReference type="EMBL" id="SADE01000004">
    <property type="protein sequence ID" value="RVU34057.1"/>
    <property type="molecule type" value="Genomic_DNA"/>
</dbReference>
<protein>
    <submittedName>
        <fullName evidence="2">Uncharacterized protein</fullName>
    </submittedName>
</protein>
<name>A0A3S2VMS8_9PROT</name>
<keyword evidence="1" id="KW-1133">Transmembrane helix</keyword>
<dbReference type="Proteomes" id="UP000287447">
    <property type="component" value="Unassembled WGS sequence"/>
</dbReference>
<sequence length="303" mass="33387">MHGIIPLSKLHILVTKADQVRLPPVPVDFKRGILHRTWSTQDRQKAKALSLLSFAPRFFLALLITAAFFCVAAASQAFSQTRIDEPPGVNSPLTAPGNRVIRLFEPPQLEPGKEASALVIGAIAANFWLDGDTDLSVELADYFASKTDPLLSNPDQRFLALIDMVRDKPVAVPLFARLSQTPDNPPRLRFAWEDENVSPPKAITFRTALNKHCFTMNIAVRWERLIDAPLELPAEIGPIERNEVRLDVIALPASAYATPVRSDARQVFGTRCQSHTTINLKPVTGVLSTVDGALLTTIDTRSL</sequence>
<gene>
    <name evidence="2" type="ORF">EOI86_23355</name>
</gene>
<comment type="caution">
    <text evidence="2">The sequence shown here is derived from an EMBL/GenBank/DDBJ whole genome shotgun (WGS) entry which is preliminary data.</text>
</comment>
<reference evidence="3" key="1">
    <citation type="submission" date="2019-01" db="EMBL/GenBank/DDBJ databases">
        <title>Gri0909 isolated from a small marine red alga.</title>
        <authorList>
            <person name="Kim J."/>
            <person name="Jeong S.E."/>
            <person name="Jeon C.O."/>
        </authorList>
    </citation>
    <scope>NUCLEOTIDE SEQUENCE [LARGE SCALE GENOMIC DNA]</scope>
    <source>
        <strain evidence="3">Gri0909</strain>
    </source>
</reference>
<accession>A0A3S2VMS8</accession>
<proteinExistence type="predicted"/>
<dbReference type="RefSeq" id="WP_127768087.1">
    <property type="nucleotide sequence ID" value="NZ_SADE01000004.1"/>
</dbReference>
<feature type="transmembrane region" description="Helical" evidence="1">
    <location>
        <begin position="58"/>
        <end position="78"/>
    </location>
</feature>